<keyword evidence="2 3" id="KW-0663">Pyridoxal phosphate</keyword>
<dbReference type="PRINTS" id="PR01179">
    <property type="entry name" value="ODADCRBXLASE"/>
</dbReference>
<evidence type="ECO:0000256" key="1">
    <source>
        <dbReference type="ARBA" id="ARBA00001933"/>
    </source>
</evidence>
<evidence type="ECO:0000259" key="4">
    <source>
        <dbReference type="Pfam" id="PF02784"/>
    </source>
</evidence>
<dbReference type="InterPro" id="IPR022644">
    <property type="entry name" value="De-COase2_N"/>
</dbReference>
<comment type="caution">
    <text evidence="5">The sequence shown here is derived from an EMBL/GenBank/DDBJ whole genome shotgun (WGS) entry which is preliminary data.</text>
</comment>
<dbReference type="InterPro" id="IPR029066">
    <property type="entry name" value="PLP-binding_barrel"/>
</dbReference>
<feature type="active site" description="Proton donor" evidence="3">
    <location>
        <position position="373"/>
    </location>
</feature>
<dbReference type="InterPro" id="IPR017530">
    <property type="entry name" value="DCO2ase_PEP1"/>
</dbReference>
<dbReference type="InterPro" id="IPR022657">
    <property type="entry name" value="De-COase2_CS"/>
</dbReference>
<dbReference type="SUPFAM" id="SSF50621">
    <property type="entry name" value="Alanine racemase C-terminal domain-like"/>
    <property type="match status" value="1"/>
</dbReference>
<dbReference type="InterPro" id="IPR009006">
    <property type="entry name" value="Ala_racemase/Decarboxylase_C"/>
</dbReference>
<evidence type="ECO:0000256" key="3">
    <source>
        <dbReference type="PIRSR" id="PIRSR600183-50"/>
    </source>
</evidence>
<feature type="domain" description="Orn/DAP/Arg decarboxylase 2 N-terminal" evidence="4">
    <location>
        <begin position="51"/>
        <end position="297"/>
    </location>
</feature>
<gene>
    <name evidence="5" type="ORF">IPH26_01020</name>
</gene>
<protein>
    <submittedName>
        <fullName evidence="5">Pyridoxal-dependent decarboxylase, exosortase A system-associated</fullName>
    </submittedName>
</protein>
<dbReference type="PRINTS" id="PR01182">
    <property type="entry name" value="ORNDCRBXLASE"/>
</dbReference>
<comment type="cofactor">
    <cofactor evidence="1 3">
        <name>pyridoxal 5'-phosphate</name>
        <dbReference type="ChEBI" id="CHEBI:597326"/>
    </cofactor>
</comment>
<dbReference type="Pfam" id="PF02784">
    <property type="entry name" value="Orn_Arg_deC_N"/>
    <property type="match status" value="1"/>
</dbReference>
<proteinExistence type="predicted"/>
<dbReference type="InterPro" id="IPR000183">
    <property type="entry name" value="Orn/DAP/Arg_de-COase"/>
</dbReference>
<name>A0A9D7DZX0_9PROT</name>
<organism evidence="5 6">
    <name type="scientific">Candidatus Methylophosphatis roskildensis</name>
    <dbReference type="NCBI Taxonomy" id="2899263"/>
    <lineage>
        <taxon>Bacteria</taxon>
        <taxon>Pseudomonadati</taxon>
        <taxon>Pseudomonadota</taxon>
        <taxon>Betaproteobacteria</taxon>
        <taxon>Nitrosomonadales</taxon>
        <taxon>Sterolibacteriaceae</taxon>
        <taxon>Candidatus Methylophosphatis</taxon>
    </lineage>
</organism>
<dbReference type="EMBL" id="JADJEV010000001">
    <property type="protein sequence ID" value="MBK6971594.1"/>
    <property type="molecule type" value="Genomic_DNA"/>
</dbReference>
<evidence type="ECO:0000313" key="6">
    <source>
        <dbReference type="Proteomes" id="UP000807785"/>
    </source>
</evidence>
<dbReference type="Proteomes" id="UP000807785">
    <property type="component" value="Unassembled WGS sequence"/>
</dbReference>
<dbReference type="Gene3D" id="3.20.20.10">
    <property type="entry name" value="Alanine racemase"/>
    <property type="match status" value="1"/>
</dbReference>
<dbReference type="GO" id="GO:0006596">
    <property type="term" value="P:polyamine biosynthetic process"/>
    <property type="evidence" value="ECO:0007669"/>
    <property type="project" value="InterPro"/>
</dbReference>
<evidence type="ECO:0000256" key="2">
    <source>
        <dbReference type="ARBA" id="ARBA00022898"/>
    </source>
</evidence>
<feature type="modified residue" description="N6-(pyridoxal phosphate)lysine" evidence="3">
    <location>
        <position position="75"/>
    </location>
</feature>
<dbReference type="PROSITE" id="PS00879">
    <property type="entry name" value="ODR_DC_2_2"/>
    <property type="match status" value="1"/>
</dbReference>
<dbReference type="PANTHER" id="PTHR43727:SF2">
    <property type="entry name" value="GROUP IV DECARBOXYLASE"/>
    <property type="match status" value="1"/>
</dbReference>
<dbReference type="InterPro" id="IPR002433">
    <property type="entry name" value="Orn_de-COase"/>
</dbReference>
<reference evidence="5" key="1">
    <citation type="submission" date="2020-10" db="EMBL/GenBank/DDBJ databases">
        <title>Connecting structure to function with the recovery of over 1000 high-quality activated sludge metagenome-assembled genomes encoding full-length rRNA genes using long-read sequencing.</title>
        <authorList>
            <person name="Singleton C.M."/>
            <person name="Petriglieri F."/>
            <person name="Kristensen J.M."/>
            <person name="Kirkegaard R.H."/>
            <person name="Michaelsen T.Y."/>
            <person name="Andersen M.H."/>
            <person name="Karst S.M."/>
            <person name="Dueholm M.S."/>
            <person name="Nielsen P.H."/>
            <person name="Albertsen M."/>
        </authorList>
    </citation>
    <scope>NUCLEOTIDE SEQUENCE</scope>
    <source>
        <strain evidence="5">Bjer_18-Q3-R1-45_BAT3C.347</strain>
    </source>
</reference>
<dbReference type="PANTHER" id="PTHR43727">
    <property type="entry name" value="DIAMINOPIMELATE DECARBOXYLASE"/>
    <property type="match status" value="1"/>
</dbReference>
<accession>A0A9D7DZX0</accession>
<dbReference type="AlphaFoldDB" id="A0A9D7DZX0"/>
<dbReference type="GO" id="GO:0008836">
    <property type="term" value="F:diaminopimelate decarboxylase activity"/>
    <property type="evidence" value="ECO:0007669"/>
    <property type="project" value="TreeGrafter"/>
</dbReference>
<dbReference type="Gene3D" id="2.40.37.10">
    <property type="entry name" value="Lyase, Ornithine Decarboxylase, Chain A, domain 1"/>
    <property type="match status" value="1"/>
</dbReference>
<evidence type="ECO:0000313" key="5">
    <source>
        <dbReference type="EMBL" id="MBK6971594.1"/>
    </source>
</evidence>
<dbReference type="NCBIfam" id="TIGR03099">
    <property type="entry name" value="dCO2ase_PEP1"/>
    <property type="match status" value="1"/>
</dbReference>
<dbReference type="GO" id="GO:0009089">
    <property type="term" value="P:lysine biosynthetic process via diaminopimelate"/>
    <property type="evidence" value="ECO:0007669"/>
    <property type="project" value="TreeGrafter"/>
</dbReference>
<dbReference type="SUPFAM" id="SSF51419">
    <property type="entry name" value="PLP-binding barrel"/>
    <property type="match status" value="1"/>
</dbReference>
<sequence>MIKQRDPDESLPAIGRDQEWPVVDGWLAVGGLPLTEFVQRLGSPCYLYSRERIDRRIAQVRDALPRDVELLYPVKANPLPALLQHIAGQVDGFDIASGGELERALATGMTGARLSFAGPGKTDDELAEAVSAGALIVLESAGEAHRLAGLTGSRRPRVALRINPPFELSPAAARMAGGARKFGVDSEQAPQVLGEIGRLPLEFEGFHCYPGSQCLDATAIIETQRATLDLAVELAAFAPAAPRVLNLGGGFGVPCFAGESPLDLARLGASLQSLTRDAAARLPGARLTLELGRFLVAEAGIYVCRVIERKRSRGKTILIVDGGLHHHWHASGALEGRRHLHFPIAVVIGHDSLVRSSVHAREVETVTVAGPLCAPHDVFAQDIELARAEAGDLVVMFQSGAYGATASPAGFLGRPPVSEMLI</sequence>